<keyword evidence="1" id="KW-1133">Transmembrane helix</keyword>
<keyword evidence="3" id="KW-1185">Reference proteome</keyword>
<sequence length="278" mass="29589">MELIIDELQYASMAEFFGAYVQPISRRTKVKPAEIVSRMYNHQYGHPTFKSKALDERKLAFSSHTNSASIHYANFFISSWATQLVGDRAHREVGDLTHDPKELDPQFAHIPVHLAASANESSGTKGVKTVTKDNMMFFRLADWATMFQTWSPLVWYLYGGTYLNDYVRNAISNVAKVAGTALGQEAGKHISTAGTAVASYAKSPVIVGITAALISIPLAPVLAPAVLGSPAAGMQARTGNIGARSLFAGAQAVAMSGALLVIGYIGLGGVAGAGERVG</sequence>
<organism evidence="2 3">
    <name type="scientific">Gymnopus androsaceus JB14</name>
    <dbReference type="NCBI Taxonomy" id="1447944"/>
    <lineage>
        <taxon>Eukaryota</taxon>
        <taxon>Fungi</taxon>
        <taxon>Dikarya</taxon>
        <taxon>Basidiomycota</taxon>
        <taxon>Agaricomycotina</taxon>
        <taxon>Agaricomycetes</taxon>
        <taxon>Agaricomycetidae</taxon>
        <taxon>Agaricales</taxon>
        <taxon>Marasmiineae</taxon>
        <taxon>Omphalotaceae</taxon>
        <taxon>Gymnopus</taxon>
    </lineage>
</organism>
<evidence type="ECO:0000313" key="3">
    <source>
        <dbReference type="Proteomes" id="UP000799118"/>
    </source>
</evidence>
<protein>
    <submittedName>
        <fullName evidence="2">Uncharacterized protein</fullName>
    </submittedName>
</protein>
<dbReference type="OrthoDB" id="3021788at2759"/>
<dbReference type="Proteomes" id="UP000799118">
    <property type="component" value="Unassembled WGS sequence"/>
</dbReference>
<keyword evidence="1" id="KW-0812">Transmembrane</keyword>
<evidence type="ECO:0000256" key="1">
    <source>
        <dbReference type="SAM" id="Phobius"/>
    </source>
</evidence>
<accession>A0A6A4GPX2</accession>
<evidence type="ECO:0000313" key="2">
    <source>
        <dbReference type="EMBL" id="KAE9387791.1"/>
    </source>
</evidence>
<feature type="transmembrane region" description="Helical" evidence="1">
    <location>
        <begin position="205"/>
        <end position="226"/>
    </location>
</feature>
<dbReference type="EMBL" id="ML769781">
    <property type="protein sequence ID" value="KAE9387791.1"/>
    <property type="molecule type" value="Genomic_DNA"/>
</dbReference>
<feature type="transmembrane region" description="Helical" evidence="1">
    <location>
        <begin position="246"/>
        <end position="267"/>
    </location>
</feature>
<proteinExistence type="predicted"/>
<keyword evidence="1" id="KW-0472">Membrane</keyword>
<gene>
    <name evidence="2" type="ORF">BT96DRAFT_948118</name>
</gene>
<reference evidence="2" key="1">
    <citation type="journal article" date="2019" name="Environ. Microbiol.">
        <title>Fungal ecological strategies reflected in gene transcription - a case study of two litter decomposers.</title>
        <authorList>
            <person name="Barbi F."/>
            <person name="Kohler A."/>
            <person name="Barry K."/>
            <person name="Baskaran P."/>
            <person name="Daum C."/>
            <person name="Fauchery L."/>
            <person name="Ihrmark K."/>
            <person name="Kuo A."/>
            <person name="LaButti K."/>
            <person name="Lipzen A."/>
            <person name="Morin E."/>
            <person name="Grigoriev I.V."/>
            <person name="Henrissat B."/>
            <person name="Lindahl B."/>
            <person name="Martin F."/>
        </authorList>
    </citation>
    <scope>NUCLEOTIDE SEQUENCE</scope>
    <source>
        <strain evidence="2">JB14</strain>
    </source>
</reference>
<name>A0A6A4GPX2_9AGAR</name>
<dbReference type="AlphaFoldDB" id="A0A6A4GPX2"/>